<gene>
    <name evidence="4" type="ORF">E1269_08300</name>
</gene>
<protein>
    <submittedName>
        <fullName evidence="4">M20/M25/M40 family metallo-hydrolase</fullName>
    </submittedName>
</protein>
<dbReference type="Pfam" id="PF01546">
    <property type="entry name" value="Peptidase_M20"/>
    <property type="match status" value="1"/>
</dbReference>
<dbReference type="GO" id="GO:0046872">
    <property type="term" value="F:metal ion binding"/>
    <property type="evidence" value="ECO:0007669"/>
    <property type="project" value="UniProtKB-KW"/>
</dbReference>
<evidence type="ECO:0000256" key="1">
    <source>
        <dbReference type="ARBA" id="ARBA00022723"/>
    </source>
</evidence>
<dbReference type="InterPro" id="IPR011650">
    <property type="entry name" value="Peptidase_M20_dimer"/>
</dbReference>
<dbReference type="SUPFAM" id="SSF53187">
    <property type="entry name" value="Zn-dependent exopeptidases"/>
    <property type="match status" value="1"/>
</dbReference>
<dbReference type="Gene3D" id="3.30.70.360">
    <property type="match status" value="1"/>
</dbReference>
<evidence type="ECO:0000313" key="4">
    <source>
        <dbReference type="EMBL" id="TDE12269.1"/>
    </source>
</evidence>
<accession>A0A4R5DEQ9</accession>
<dbReference type="Gene3D" id="3.40.630.10">
    <property type="entry name" value="Zn peptidases"/>
    <property type="match status" value="1"/>
</dbReference>
<dbReference type="PANTHER" id="PTHR43808:SF32">
    <property type="entry name" value="ARGE_DAPE-RELATED DEACYLASE"/>
    <property type="match status" value="1"/>
</dbReference>
<dbReference type="EMBL" id="SMKZ01000008">
    <property type="protein sequence ID" value="TDE12269.1"/>
    <property type="molecule type" value="Genomic_DNA"/>
</dbReference>
<proteinExistence type="predicted"/>
<dbReference type="Proteomes" id="UP000294739">
    <property type="component" value="Unassembled WGS sequence"/>
</dbReference>
<dbReference type="PANTHER" id="PTHR43808">
    <property type="entry name" value="ACETYLORNITHINE DEACETYLASE"/>
    <property type="match status" value="1"/>
</dbReference>
<dbReference type="GO" id="GO:0016787">
    <property type="term" value="F:hydrolase activity"/>
    <property type="evidence" value="ECO:0007669"/>
    <property type="project" value="UniProtKB-KW"/>
</dbReference>
<dbReference type="AlphaFoldDB" id="A0A4R5DEQ9"/>
<dbReference type="SUPFAM" id="SSF55031">
    <property type="entry name" value="Bacterial exopeptidase dimerisation domain"/>
    <property type="match status" value="1"/>
</dbReference>
<reference evidence="4 5" key="1">
    <citation type="submission" date="2019-03" db="EMBL/GenBank/DDBJ databases">
        <title>Draft genome sequences of novel Actinobacteria.</title>
        <authorList>
            <person name="Sahin N."/>
            <person name="Ay H."/>
            <person name="Saygin H."/>
        </authorList>
    </citation>
    <scope>NUCLEOTIDE SEQUENCE [LARGE SCALE GENOMIC DNA]</scope>
    <source>
        <strain evidence="4 5">5K138</strain>
    </source>
</reference>
<dbReference type="Pfam" id="PF07687">
    <property type="entry name" value="M20_dimer"/>
    <property type="match status" value="1"/>
</dbReference>
<name>A0A4R5DEQ9_9ACTN</name>
<organism evidence="4 5">
    <name type="scientific">Jiangella asiatica</name>
    <dbReference type="NCBI Taxonomy" id="2530372"/>
    <lineage>
        <taxon>Bacteria</taxon>
        <taxon>Bacillati</taxon>
        <taxon>Actinomycetota</taxon>
        <taxon>Actinomycetes</taxon>
        <taxon>Jiangellales</taxon>
        <taxon>Jiangellaceae</taxon>
        <taxon>Jiangella</taxon>
    </lineage>
</organism>
<dbReference type="InterPro" id="IPR036264">
    <property type="entry name" value="Bact_exopeptidase_dim_dom"/>
</dbReference>
<keyword evidence="2 4" id="KW-0378">Hydrolase</keyword>
<comment type="caution">
    <text evidence="4">The sequence shown here is derived from an EMBL/GenBank/DDBJ whole genome shotgun (WGS) entry which is preliminary data.</text>
</comment>
<keyword evidence="1" id="KW-0479">Metal-binding</keyword>
<dbReference type="InParanoid" id="A0A4R5DEQ9"/>
<keyword evidence="5" id="KW-1185">Reference proteome</keyword>
<evidence type="ECO:0000313" key="5">
    <source>
        <dbReference type="Proteomes" id="UP000294739"/>
    </source>
</evidence>
<sequence length="435" mass="46166">MPLSRQIFDNTSCRNSHSLAGTPPVIERYLMSDPAGPVRAWIADRADEMADLLIRLVACETENPPGRGLADCAAVLAEQMRRLGLSPEVLEIEPTGTLEHPRVVRGTAGAGERLVYFHGHFDVVPAQDRGQFTAQRRDGSIVGRGTADMKGGIVSMLYGAAAAADLGLLGDGRIVIHLVCDEETGSTVGSGFLRERGLIDPAALAMMTAEQSGEVVWNAAKGALSLRVDVHGRAVHVGHAFKGVNSFLHMLRVAAPLEDYARRMSQRHTGFPVGTGEARGTMVVVGGRSEGGSNFNVVPATTSFTVDGRFNPEEDIHAELDRITAVVEDAAAEAGARVSLEVTQLAPPAATALDHPAAQVLGDCVARVSGAEPRFELCAGCLDTRWYAQLGIPAFGYGPGLFEVSHGPDEYVEEAALHRVAAVYGLFAAELFARP</sequence>
<evidence type="ECO:0000256" key="2">
    <source>
        <dbReference type="ARBA" id="ARBA00022801"/>
    </source>
</evidence>
<evidence type="ECO:0000259" key="3">
    <source>
        <dbReference type="Pfam" id="PF07687"/>
    </source>
</evidence>
<dbReference type="OrthoDB" id="7055905at2"/>
<feature type="domain" description="Peptidase M20 dimerisation" evidence="3">
    <location>
        <begin position="219"/>
        <end position="333"/>
    </location>
</feature>
<dbReference type="InterPro" id="IPR002933">
    <property type="entry name" value="Peptidase_M20"/>
</dbReference>
<dbReference type="InterPro" id="IPR050072">
    <property type="entry name" value="Peptidase_M20A"/>
</dbReference>